<dbReference type="EMBL" id="ABOU02000002">
    <property type="protein sequence ID" value="EDY34115.1"/>
    <property type="molecule type" value="Genomic_DNA"/>
</dbReference>
<proteinExistence type="predicted"/>
<keyword evidence="2" id="KW-1185">Reference proteome</keyword>
<gene>
    <name evidence="1" type="ORF">RUMLAC_00013</name>
</gene>
<comment type="caution">
    <text evidence="1">The sequence shown here is derived from an EMBL/GenBank/DDBJ whole genome shotgun (WGS) entry which is preliminary data.</text>
</comment>
<accession>B5CKP9</accession>
<evidence type="ECO:0000313" key="2">
    <source>
        <dbReference type="Proteomes" id="UP000003254"/>
    </source>
</evidence>
<protein>
    <submittedName>
        <fullName evidence="1">Uncharacterized protein</fullName>
    </submittedName>
</protein>
<sequence>MVSASFFAFFQNHLTLYILPHVISGKMIFQENLCPHVLWNMQLAKKYFIYVQKTCKKGLVNTISNAL</sequence>
<reference evidence="1 2" key="2">
    <citation type="submission" date="2008-08" db="EMBL/GenBank/DDBJ databases">
        <authorList>
            <person name="Fulton L."/>
            <person name="Clifton S."/>
            <person name="Fulton B."/>
            <person name="Xu J."/>
            <person name="Minx P."/>
            <person name="Pepin K.H."/>
            <person name="Johnson M."/>
            <person name="Bhonagiri V."/>
            <person name="Nash W.E."/>
            <person name="Mardis E.R."/>
            <person name="Wilson R.K."/>
        </authorList>
    </citation>
    <scope>NUCLEOTIDE SEQUENCE [LARGE SCALE GENOMIC DNA]</scope>
    <source>
        <strain evidence="1 2">ATCC 29176</strain>
    </source>
</reference>
<dbReference type="AlphaFoldDB" id="B5CKP9"/>
<dbReference type="HOGENOM" id="CLU_2809844_0_0_9"/>
<dbReference type="Proteomes" id="UP000003254">
    <property type="component" value="Unassembled WGS sequence"/>
</dbReference>
<organism evidence="1 2">
    <name type="scientific">[Ruminococcus] lactaris ATCC 29176</name>
    <dbReference type="NCBI Taxonomy" id="471875"/>
    <lineage>
        <taxon>Bacteria</taxon>
        <taxon>Bacillati</taxon>
        <taxon>Bacillota</taxon>
        <taxon>Clostridia</taxon>
        <taxon>Lachnospirales</taxon>
        <taxon>Lachnospiraceae</taxon>
        <taxon>Mediterraneibacter</taxon>
    </lineage>
</organism>
<reference evidence="1 2" key="1">
    <citation type="submission" date="2008-08" db="EMBL/GenBank/DDBJ databases">
        <title>Draft genome sequence of Ruminococcus lactaris ATCC 29176.</title>
        <authorList>
            <person name="Sudarsanam P."/>
            <person name="Ley R."/>
            <person name="Guruge J."/>
            <person name="Turnbaugh P.J."/>
            <person name="Mahowald M."/>
            <person name="Liep D."/>
            <person name="Gordon J."/>
        </authorList>
    </citation>
    <scope>NUCLEOTIDE SEQUENCE [LARGE SCALE GENOMIC DNA]</scope>
    <source>
        <strain evidence="1 2">ATCC 29176</strain>
    </source>
</reference>
<evidence type="ECO:0000313" key="1">
    <source>
        <dbReference type="EMBL" id="EDY34115.1"/>
    </source>
</evidence>
<name>B5CKP9_9FIRM</name>